<dbReference type="InterPro" id="IPR005930">
    <property type="entry name" value="Pyruv_COase"/>
</dbReference>
<dbReference type="SUPFAM" id="SSF51246">
    <property type="entry name" value="Rudiment single hybrid motif"/>
    <property type="match status" value="1"/>
</dbReference>
<dbReference type="InterPro" id="IPR011054">
    <property type="entry name" value="Rudment_hybrid_motif"/>
</dbReference>
<evidence type="ECO:0000256" key="3">
    <source>
        <dbReference type="ARBA" id="ARBA00022598"/>
    </source>
</evidence>
<dbReference type="RefSeq" id="WP_382311177.1">
    <property type="nucleotide sequence ID" value="NZ_JBHUFD010000001.1"/>
</dbReference>
<feature type="domain" description="Biotin carboxylation" evidence="11">
    <location>
        <begin position="2"/>
        <end position="456"/>
    </location>
</feature>
<dbReference type="SUPFAM" id="SSF52440">
    <property type="entry name" value="PreATP-grasp domain"/>
    <property type="match status" value="1"/>
</dbReference>
<evidence type="ECO:0000259" key="12">
    <source>
        <dbReference type="PROSITE" id="PS50991"/>
    </source>
</evidence>
<evidence type="ECO:0000256" key="4">
    <source>
        <dbReference type="ARBA" id="ARBA00022723"/>
    </source>
</evidence>
<dbReference type="InterPro" id="IPR000089">
    <property type="entry name" value="Biotin_lipoyl"/>
</dbReference>
<keyword evidence="6 8" id="KW-0067">ATP-binding</keyword>
<comment type="cofactor">
    <cofactor evidence="1 8">
        <name>biotin</name>
        <dbReference type="ChEBI" id="CHEBI:57586"/>
    </cofactor>
</comment>
<dbReference type="InterPro" id="IPR055268">
    <property type="entry name" value="PCB-like"/>
</dbReference>
<name>A0ABW4QNE0_9BACT</name>
<keyword evidence="7 8" id="KW-0092">Biotin</keyword>
<dbReference type="PROSITE" id="PS50979">
    <property type="entry name" value="BC"/>
    <property type="match status" value="1"/>
</dbReference>
<gene>
    <name evidence="13" type="ORF">ACFSDX_00855</name>
</gene>
<comment type="caution">
    <text evidence="13">The sequence shown here is derived from an EMBL/GenBank/DDBJ whole genome shotgun (WGS) entry which is preliminary data.</text>
</comment>
<dbReference type="Gene3D" id="3.30.470.20">
    <property type="entry name" value="ATP-grasp fold, B domain"/>
    <property type="match status" value="1"/>
</dbReference>
<dbReference type="GO" id="GO:0004736">
    <property type="term" value="F:pyruvate carboxylase activity"/>
    <property type="evidence" value="ECO:0007669"/>
    <property type="project" value="UniProtKB-EC"/>
</dbReference>
<dbReference type="NCBIfam" id="TIGR01235">
    <property type="entry name" value="pyruv_carbox"/>
    <property type="match status" value="1"/>
</dbReference>
<dbReference type="CDD" id="cd07937">
    <property type="entry name" value="DRE_TIM_PC_TC_5S"/>
    <property type="match status" value="1"/>
</dbReference>
<keyword evidence="13" id="KW-0670">Pyruvate</keyword>
<dbReference type="EMBL" id="JBHUFD010000001">
    <property type="protein sequence ID" value="MFD1870957.1"/>
    <property type="molecule type" value="Genomic_DNA"/>
</dbReference>
<dbReference type="InterPro" id="IPR003379">
    <property type="entry name" value="Carboxylase_cons_dom"/>
</dbReference>
<dbReference type="Pfam" id="PF02786">
    <property type="entry name" value="CPSase_L_D2"/>
    <property type="match status" value="1"/>
</dbReference>
<sequence length="1147" mass="127606">MKITKLLVANRGEIAIRVFRAASELGIPTVALYTYEDRYSLHRYKADEAYQIGRDDEPLRPYLDIEGVIKLALENGANAIHPGYGFLSENATLARRCREEGIIFVGPRPEVMEALGDKVAAKAVAMQCGVPLIESSEKDLTDADIALAEAHRIGYPVMLKAASGGGGRGMRVIRDDEQLAKGFFEARNEALNAFGDDTVFLEKFVERPKHIEVQLVGDQHGHLTHLYERDCSVQRRFQKVVEVAPAVDLTDVTRSKLYEYALQIGRAVGYDNVGTVEFLVNPELDRIYFIEVNPRIQVEHTVTEMITGVDIVKTQLFIASGFPLESPEIGLGPDVVVPRMGVAVQCRITTEDATNDFKPDYGTIVAYRSAGGFGIRLDQGSVYQGAVISPFFDSLLVKVSTQAPTLASAAQKMLRTLDEFRVRGVKTNMQFLQNIVRHPEFQAGHATVDFIKDNPDLLQFKTRLDRATRILNFLGEIVVNGNPDVAGRVDERRQIRKPTLPAADLSLPPADGTRQKLLALGPDEFAKWLRAEPVIHYTDTTLRDAHQSLLATRMRTVDMLKVAERYARQHPQTFSMEVWGGATFDVALRFLHEDPWARLTRLRTAVPNIMLQMLIRGANGVGYKAYPDNLTEKFVATASEKGIDVFRIFDSLNWMKGMEGCINSVRKQTPGLAEGSICYTGDILDPSRPKYNLNYYLTLARQLEEAGAHILCIKDMAGLLKPYAAAELIPALRETVKIPIHLHTHDTSSLQSATYLKAVEAGVNVIDVALGGLSGLTSQPNFNSVVEMLRHSPRHREFDQHSLNEFSDYFEALREQYYPFESGLLAGTAEVYEHEIPGGQYSNLRPQAAALGLLDKFEEVKQRFHDANELLGDIPKVTPSSKVVGDLSLFMVSNNLTPQDVLEKGPTLNFPESVRELLRGDIGQPEGGWPADIQHAVLRDEKPFTERPGEHLAPIDFDKEWAEFEKTHPYAQFTDLLSSLLYPKVFADYWEFRKSYGDVSRVPTPVFFFGLKEGEETIIEIARGKSIIIRLQSIGPVNAEGMRTMFFTLNGQTRNLEVRDQSVEVKTVHNAKADRANAKQIAAPLQGLLSKMLVEAGQQVAKNAPLFVIEAMKMETTITAPEDLTVGAITLGEGTRVLADDLVLTVA</sequence>
<keyword evidence="14" id="KW-1185">Reference proteome</keyword>
<dbReference type="Proteomes" id="UP001597197">
    <property type="component" value="Unassembled WGS sequence"/>
</dbReference>
<dbReference type="CDD" id="cd06850">
    <property type="entry name" value="biotinyl_domain"/>
    <property type="match status" value="1"/>
</dbReference>
<dbReference type="PROSITE" id="PS00866">
    <property type="entry name" value="CPSASE_1"/>
    <property type="match status" value="1"/>
</dbReference>
<dbReference type="Gene3D" id="3.20.20.70">
    <property type="entry name" value="Aldolase class I"/>
    <property type="match status" value="1"/>
</dbReference>
<dbReference type="SUPFAM" id="SSF89000">
    <property type="entry name" value="post-HMGL domain-like"/>
    <property type="match status" value="1"/>
</dbReference>
<dbReference type="InterPro" id="IPR005481">
    <property type="entry name" value="BC-like_N"/>
</dbReference>
<dbReference type="InterPro" id="IPR000891">
    <property type="entry name" value="PYR_CT"/>
</dbReference>
<dbReference type="SUPFAM" id="SSF51230">
    <property type="entry name" value="Single hybrid motif"/>
    <property type="match status" value="1"/>
</dbReference>
<reference evidence="14" key="1">
    <citation type="journal article" date="2019" name="Int. J. Syst. Evol. Microbiol.">
        <title>The Global Catalogue of Microorganisms (GCM) 10K type strain sequencing project: providing services to taxonomists for standard genome sequencing and annotation.</title>
        <authorList>
            <consortium name="The Broad Institute Genomics Platform"/>
            <consortium name="The Broad Institute Genome Sequencing Center for Infectious Disease"/>
            <person name="Wu L."/>
            <person name="Ma J."/>
        </authorList>
    </citation>
    <scope>NUCLEOTIDE SEQUENCE [LARGE SCALE GENOMIC DNA]</scope>
    <source>
        <strain evidence="14">CGMCC 1.15795</strain>
    </source>
</reference>
<evidence type="ECO:0000313" key="13">
    <source>
        <dbReference type="EMBL" id="MFD1870957.1"/>
    </source>
</evidence>
<feature type="domain" description="Pyruvate carboxyltransferase" evidence="12">
    <location>
        <begin position="535"/>
        <end position="804"/>
    </location>
</feature>
<protein>
    <recommendedName>
        <fullName evidence="2 8">Pyruvate carboxylase</fullName>
        <ecNumber evidence="2 8">6.4.1.1</ecNumber>
    </recommendedName>
</protein>
<dbReference type="PROSITE" id="PS50968">
    <property type="entry name" value="BIOTINYL_LIPOYL"/>
    <property type="match status" value="1"/>
</dbReference>
<dbReference type="Pfam" id="PF02785">
    <property type="entry name" value="Biotin_carb_C"/>
    <property type="match status" value="1"/>
</dbReference>
<dbReference type="InterPro" id="IPR011761">
    <property type="entry name" value="ATP-grasp"/>
</dbReference>
<dbReference type="Gene3D" id="3.10.600.10">
    <property type="entry name" value="pyruvate carboxylase f1077a mutant domain"/>
    <property type="match status" value="1"/>
</dbReference>
<dbReference type="PROSITE" id="PS00867">
    <property type="entry name" value="CPSASE_2"/>
    <property type="match status" value="1"/>
</dbReference>
<dbReference type="NCBIfam" id="NF009554">
    <property type="entry name" value="PRK12999.1"/>
    <property type="match status" value="1"/>
</dbReference>
<dbReference type="NCBIfam" id="NF006761">
    <property type="entry name" value="PRK09282.1"/>
    <property type="match status" value="1"/>
</dbReference>
<evidence type="ECO:0000256" key="7">
    <source>
        <dbReference type="ARBA" id="ARBA00023267"/>
    </source>
</evidence>
<evidence type="ECO:0000313" key="14">
    <source>
        <dbReference type="Proteomes" id="UP001597197"/>
    </source>
</evidence>
<accession>A0ABW4QNE0</accession>
<dbReference type="SUPFAM" id="SSF56059">
    <property type="entry name" value="Glutathione synthetase ATP-binding domain-like"/>
    <property type="match status" value="1"/>
</dbReference>
<evidence type="ECO:0000256" key="2">
    <source>
        <dbReference type="ARBA" id="ARBA00013057"/>
    </source>
</evidence>
<dbReference type="InterPro" id="IPR013785">
    <property type="entry name" value="Aldolase_TIM"/>
</dbReference>
<keyword evidence="3 8" id="KW-0436">Ligase</keyword>
<comment type="function">
    <text evidence="8">Catalyzes a 2-step reaction, involving the ATP-dependent carboxylation of the covalently attached biotin in the first step and the transfer of the carboxyl group to pyruvate in the second.</text>
</comment>
<dbReference type="PROSITE" id="PS50975">
    <property type="entry name" value="ATP_GRASP"/>
    <property type="match status" value="1"/>
</dbReference>
<evidence type="ECO:0000259" key="10">
    <source>
        <dbReference type="PROSITE" id="PS50975"/>
    </source>
</evidence>
<feature type="domain" description="ATP-grasp" evidence="10">
    <location>
        <begin position="122"/>
        <end position="320"/>
    </location>
</feature>
<evidence type="ECO:0000256" key="5">
    <source>
        <dbReference type="ARBA" id="ARBA00022741"/>
    </source>
</evidence>
<dbReference type="Pfam" id="PF00682">
    <property type="entry name" value="HMGL-like"/>
    <property type="match status" value="1"/>
</dbReference>
<evidence type="ECO:0000259" key="11">
    <source>
        <dbReference type="PROSITE" id="PS50979"/>
    </source>
</evidence>
<dbReference type="Pfam" id="PF02436">
    <property type="entry name" value="PYC_OADA"/>
    <property type="match status" value="1"/>
</dbReference>
<dbReference type="PIRSF" id="PIRSF001594">
    <property type="entry name" value="Pyruv_carbox"/>
    <property type="match status" value="1"/>
</dbReference>
<dbReference type="InterPro" id="IPR011764">
    <property type="entry name" value="Biotin_carboxylation_dom"/>
</dbReference>
<dbReference type="InterPro" id="IPR005482">
    <property type="entry name" value="Biotin_COase_C"/>
</dbReference>
<dbReference type="Gene3D" id="2.40.50.100">
    <property type="match status" value="1"/>
</dbReference>
<dbReference type="InterPro" id="IPR011053">
    <property type="entry name" value="Single_hybrid_motif"/>
</dbReference>
<feature type="domain" description="Lipoyl-binding" evidence="9">
    <location>
        <begin position="1072"/>
        <end position="1147"/>
    </location>
</feature>
<evidence type="ECO:0000256" key="1">
    <source>
        <dbReference type="ARBA" id="ARBA00001953"/>
    </source>
</evidence>
<evidence type="ECO:0000259" key="9">
    <source>
        <dbReference type="PROSITE" id="PS50968"/>
    </source>
</evidence>
<dbReference type="Pfam" id="PF00289">
    <property type="entry name" value="Biotin_carb_N"/>
    <property type="match status" value="1"/>
</dbReference>
<dbReference type="Pfam" id="PF00364">
    <property type="entry name" value="Biotin_lipoyl"/>
    <property type="match status" value="1"/>
</dbReference>
<evidence type="ECO:0000256" key="6">
    <source>
        <dbReference type="ARBA" id="ARBA00022840"/>
    </source>
</evidence>
<dbReference type="PROSITE" id="PS50991">
    <property type="entry name" value="PYR_CT"/>
    <property type="match status" value="1"/>
</dbReference>
<dbReference type="PANTHER" id="PTHR43778">
    <property type="entry name" value="PYRUVATE CARBOXYLASE"/>
    <property type="match status" value="1"/>
</dbReference>
<dbReference type="SMART" id="SM00878">
    <property type="entry name" value="Biotin_carb_C"/>
    <property type="match status" value="1"/>
</dbReference>
<dbReference type="PANTHER" id="PTHR43778:SF2">
    <property type="entry name" value="PYRUVATE CARBOXYLASE, MITOCHONDRIAL"/>
    <property type="match status" value="1"/>
</dbReference>
<dbReference type="EC" id="6.4.1.1" evidence="2 8"/>
<keyword evidence="4" id="KW-0479">Metal-binding</keyword>
<proteinExistence type="predicted"/>
<dbReference type="InterPro" id="IPR016185">
    <property type="entry name" value="PreATP-grasp_dom_sf"/>
</dbReference>
<dbReference type="InterPro" id="IPR005479">
    <property type="entry name" value="CPAse_ATP-bd"/>
</dbReference>
<dbReference type="SUPFAM" id="SSF51569">
    <property type="entry name" value="Aldolase"/>
    <property type="match status" value="1"/>
</dbReference>
<comment type="catalytic activity">
    <reaction evidence="8">
        <text>hydrogencarbonate + pyruvate + ATP = oxaloacetate + ADP + phosphate + H(+)</text>
        <dbReference type="Rhea" id="RHEA:20844"/>
        <dbReference type="ChEBI" id="CHEBI:15361"/>
        <dbReference type="ChEBI" id="CHEBI:15378"/>
        <dbReference type="ChEBI" id="CHEBI:16452"/>
        <dbReference type="ChEBI" id="CHEBI:17544"/>
        <dbReference type="ChEBI" id="CHEBI:30616"/>
        <dbReference type="ChEBI" id="CHEBI:43474"/>
        <dbReference type="ChEBI" id="CHEBI:456216"/>
        <dbReference type="EC" id="6.4.1.1"/>
    </reaction>
</comment>
<keyword evidence="5 8" id="KW-0547">Nucleotide-binding</keyword>
<organism evidence="13 14">
    <name type="scientific">Hymenobacter bucti</name>
    <dbReference type="NCBI Taxonomy" id="1844114"/>
    <lineage>
        <taxon>Bacteria</taxon>
        <taxon>Pseudomonadati</taxon>
        <taxon>Bacteroidota</taxon>
        <taxon>Cytophagia</taxon>
        <taxon>Cytophagales</taxon>
        <taxon>Hymenobacteraceae</taxon>
        <taxon>Hymenobacter</taxon>
    </lineage>
</organism>
<evidence type="ECO:0000256" key="8">
    <source>
        <dbReference type="PIRNR" id="PIRNR001594"/>
    </source>
</evidence>